<evidence type="ECO:0000256" key="2">
    <source>
        <dbReference type="SAM" id="Phobius"/>
    </source>
</evidence>
<dbReference type="Pfam" id="PF20146">
    <property type="entry name" value="NRF"/>
    <property type="match status" value="1"/>
</dbReference>
<dbReference type="EMBL" id="CAKXAJ010024914">
    <property type="protein sequence ID" value="CAH2232727.1"/>
    <property type="molecule type" value="Genomic_DNA"/>
</dbReference>
<feature type="compositionally biased region" description="Polar residues" evidence="1">
    <location>
        <begin position="695"/>
        <end position="709"/>
    </location>
</feature>
<reference evidence="5" key="1">
    <citation type="submission" date="2022-03" db="EMBL/GenBank/DDBJ databases">
        <authorList>
            <person name="Lindestad O."/>
        </authorList>
    </citation>
    <scope>NUCLEOTIDE SEQUENCE</scope>
</reference>
<feature type="transmembrane region" description="Helical" evidence="2">
    <location>
        <begin position="570"/>
        <end position="592"/>
    </location>
</feature>
<keyword evidence="6" id="KW-1185">Reference proteome</keyword>
<feature type="transmembrane region" description="Helical" evidence="2">
    <location>
        <begin position="372"/>
        <end position="389"/>
    </location>
</feature>
<dbReference type="PANTHER" id="PTHR11161">
    <property type="entry name" value="O-ACYLTRANSFERASE"/>
    <property type="match status" value="1"/>
</dbReference>
<feature type="transmembrane region" description="Helical" evidence="2">
    <location>
        <begin position="434"/>
        <end position="456"/>
    </location>
</feature>
<dbReference type="InterPro" id="IPR002656">
    <property type="entry name" value="Acyl_transf_3_dom"/>
</dbReference>
<feature type="transmembrane region" description="Helical" evidence="2">
    <location>
        <begin position="496"/>
        <end position="519"/>
    </location>
</feature>
<keyword evidence="3" id="KW-0732">Signal</keyword>
<feature type="region of interest" description="Disordered" evidence="1">
    <location>
        <begin position="686"/>
        <end position="709"/>
    </location>
</feature>
<dbReference type="Proteomes" id="UP000838756">
    <property type="component" value="Unassembled WGS sequence"/>
</dbReference>
<feature type="transmembrane region" description="Helical" evidence="2">
    <location>
        <begin position="463"/>
        <end position="484"/>
    </location>
</feature>
<proteinExistence type="predicted"/>
<feature type="transmembrane region" description="Helical" evidence="2">
    <location>
        <begin position="293"/>
        <end position="315"/>
    </location>
</feature>
<dbReference type="InterPro" id="IPR006621">
    <property type="entry name" value="Nose-resist-to-fluoxetine_N"/>
</dbReference>
<comment type="caution">
    <text evidence="5">The sequence shown here is derived from an EMBL/GenBank/DDBJ whole genome shotgun (WGS) entry which is preliminary data.</text>
</comment>
<evidence type="ECO:0000256" key="1">
    <source>
        <dbReference type="SAM" id="MobiDB-lite"/>
    </source>
</evidence>
<dbReference type="InterPro" id="IPR052728">
    <property type="entry name" value="O2_lipid_transport_reg"/>
</dbReference>
<dbReference type="AlphaFoldDB" id="A0A8S4RB48"/>
<feature type="transmembrane region" description="Helical" evidence="2">
    <location>
        <begin position="613"/>
        <end position="636"/>
    </location>
</feature>
<protein>
    <submittedName>
        <fullName evidence="5">Jg5350 protein</fullName>
    </submittedName>
</protein>
<feature type="transmembrane region" description="Helical" evidence="2">
    <location>
        <begin position="648"/>
        <end position="671"/>
    </location>
</feature>
<accession>A0A8S4RB48</accession>
<evidence type="ECO:0000313" key="5">
    <source>
        <dbReference type="EMBL" id="CAH2232727.1"/>
    </source>
</evidence>
<keyword evidence="2" id="KW-0472">Membrane</keyword>
<dbReference type="OrthoDB" id="118951at2759"/>
<keyword evidence="2" id="KW-1133">Transmembrane helix</keyword>
<name>A0A8S4RB48_9NEOP</name>
<organism evidence="5 6">
    <name type="scientific">Pararge aegeria aegeria</name>
    <dbReference type="NCBI Taxonomy" id="348720"/>
    <lineage>
        <taxon>Eukaryota</taxon>
        <taxon>Metazoa</taxon>
        <taxon>Ecdysozoa</taxon>
        <taxon>Arthropoda</taxon>
        <taxon>Hexapoda</taxon>
        <taxon>Insecta</taxon>
        <taxon>Pterygota</taxon>
        <taxon>Neoptera</taxon>
        <taxon>Endopterygota</taxon>
        <taxon>Lepidoptera</taxon>
        <taxon>Glossata</taxon>
        <taxon>Ditrysia</taxon>
        <taxon>Papilionoidea</taxon>
        <taxon>Nymphalidae</taxon>
        <taxon>Satyrinae</taxon>
        <taxon>Satyrini</taxon>
        <taxon>Parargina</taxon>
        <taxon>Pararge</taxon>
    </lineage>
</organism>
<feature type="transmembrane region" description="Helical" evidence="2">
    <location>
        <begin position="221"/>
        <end position="243"/>
    </location>
</feature>
<feature type="transmembrane region" description="Helical" evidence="2">
    <location>
        <begin position="531"/>
        <end position="550"/>
    </location>
</feature>
<evidence type="ECO:0000313" key="6">
    <source>
        <dbReference type="Proteomes" id="UP000838756"/>
    </source>
</evidence>
<feature type="signal peptide" evidence="3">
    <location>
        <begin position="1"/>
        <end position="18"/>
    </location>
</feature>
<dbReference type="GO" id="GO:0016747">
    <property type="term" value="F:acyltransferase activity, transferring groups other than amino-acyl groups"/>
    <property type="evidence" value="ECO:0007669"/>
    <property type="project" value="InterPro"/>
</dbReference>
<gene>
    <name evidence="5" type="primary">jg5350</name>
    <name evidence="5" type="ORF">PAEG_LOCUS10945</name>
</gene>
<feature type="chain" id="PRO_5035771355" evidence="3">
    <location>
        <begin position="19"/>
        <end position="709"/>
    </location>
</feature>
<sequence>MKTILLVLTIIFCSKAWAKLYLDKKVKFPLDTDLYERVLDKQECQRQLKYIQQNDSLLMARFLDSGMRVPRGILKGNLVDLGNYPQCLEIHSFVKDMSIEGKFCMIKVPVNQNLQLPPPFKNFTSNFDPGALRIHTKVFENLRDYTRNMEKIRATFGGELTDFRNDESNSFSSLTFHLAMCVPKVCTTEETIAGLLFNMTAVGFEYEDDYCRLPNDKPWALVDYVAVMIFSILGLLICICTYYDVNHNILSQKDPKEANEILIAFSALKNCRQLLVIKPNPNNINCLDGIRSLAIFWVIVGHVFYIIGFIPANPIDTVNWSQSYESLWITTATLTVDTFFLLSGLLLVYITAKKLTGRELIKNLPFFYLNRLLRMFPLLAAVVLYEASFSNRVADGPLWNRFMVNNAHKCRTFWWTTLLHLQNFINPQQACVGVTWYLAIDVQLHILSPIVLYWVLGRSKASAWTALTTAVFSSLAASTIYIFLSEPLKETLNNYIYYYVNILTRAPPFFVGLVYGYMLHLWRKRRAKIHTIVHSFITSFFICLLILILYCKFKGDQVDFENNTMKSLFLSFLRPLWSLSLGWIIFACVNGYGGPINWFLSLNIWIIPARISYAMYLIHMSVMFAVYSTTLQPVYFTVGSAMFDAFGFLWLSMFVAFFLTALIDAPFAILFKKLFECMSQKKPNTNKKIEERNENGNSQTFKNETQLNR</sequence>
<dbReference type="Pfam" id="PF01757">
    <property type="entry name" value="Acyl_transf_3"/>
    <property type="match status" value="1"/>
</dbReference>
<feature type="transmembrane region" description="Helical" evidence="2">
    <location>
        <begin position="327"/>
        <end position="351"/>
    </location>
</feature>
<dbReference type="PANTHER" id="PTHR11161:SF0">
    <property type="entry name" value="O-ACYLTRANSFERASE LIKE PROTEIN"/>
    <property type="match status" value="1"/>
</dbReference>
<keyword evidence="2" id="KW-0812">Transmembrane</keyword>
<dbReference type="SMART" id="SM00703">
    <property type="entry name" value="NRF"/>
    <property type="match status" value="1"/>
</dbReference>
<evidence type="ECO:0000256" key="3">
    <source>
        <dbReference type="SAM" id="SignalP"/>
    </source>
</evidence>
<evidence type="ECO:0000259" key="4">
    <source>
        <dbReference type="SMART" id="SM00703"/>
    </source>
</evidence>
<feature type="domain" description="Nose resistant-to-fluoxetine protein N-terminal" evidence="4">
    <location>
        <begin position="41"/>
        <end position="213"/>
    </location>
</feature>